<feature type="compositionally biased region" description="Basic and acidic residues" evidence="1">
    <location>
        <begin position="1"/>
        <end position="14"/>
    </location>
</feature>
<evidence type="ECO:0000313" key="2">
    <source>
        <dbReference type="EMBL" id="VDL81882.1"/>
    </source>
</evidence>
<organism evidence="4">
    <name type="scientific">Nippostrongylus brasiliensis</name>
    <name type="common">Rat hookworm</name>
    <dbReference type="NCBI Taxonomy" id="27835"/>
    <lineage>
        <taxon>Eukaryota</taxon>
        <taxon>Metazoa</taxon>
        <taxon>Ecdysozoa</taxon>
        <taxon>Nematoda</taxon>
        <taxon>Chromadorea</taxon>
        <taxon>Rhabditida</taxon>
        <taxon>Rhabditina</taxon>
        <taxon>Rhabditomorpha</taxon>
        <taxon>Strongyloidea</taxon>
        <taxon>Heligmosomidae</taxon>
        <taxon>Nippostrongylus</taxon>
    </lineage>
</organism>
<proteinExistence type="predicted"/>
<feature type="region of interest" description="Disordered" evidence="1">
    <location>
        <begin position="1"/>
        <end position="50"/>
    </location>
</feature>
<evidence type="ECO:0000256" key="1">
    <source>
        <dbReference type="SAM" id="MobiDB-lite"/>
    </source>
</evidence>
<keyword evidence="3" id="KW-1185">Reference proteome</keyword>
<protein>
    <submittedName>
        <fullName evidence="4">DUF397 domain-containing protein</fullName>
    </submittedName>
</protein>
<name>A0A0N4YLZ5_NIPBR</name>
<sequence>MADDVTRHGHRSADCEIDPGRPSAIELSDRPSLTRDGQMATTDKESKAEEDEVWHNYAGNFSKFAGRVSNLSPPPPDPVE</sequence>
<evidence type="ECO:0000313" key="3">
    <source>
        <dbReference type="Proteomes" id="UP000271162"/>
    </source>
</evidence>
<dbReference type="WBParaSite" id="NBR_0001816001-mRNA-1">
    <property type="protein sequence ID" value="NBR_0001816001-mRNA-1"/>
    <property type="gene ID" value="NBR_0001816001"/>
</dbReference>
<gene>
    <name evidence="2" type="ORF">NBR_LOCUS18161</name>
</gene>
<accession>A0A0N4YLZ5</accession>
<dbReference type="Proteomes" id="UP000271162">
    <property type="component" value="Unassembled WGS sequence"/>
</dbReference>
<reference evidence="4" key="1">
    <citation type="submission" date="2017-02" db="UniProtKB">
        <authorList>
            <consortium name="WormBaseParasite"/>
        </authorList>
    </citation>
    <scope>IDENTIFICATION</scope>
</reference>
<reference evidence="2 3" key="2">
    <citation type="submission" date="2018-11" db="EMBL/GenBank/DDBJ databases">
        <authorList>
            <consortium name="Pathogen Informatics"/>
        </authorList>
    </citation>
    <scope>NUCLEOTIDE SEQUENCE [LARGE SCALE GENOMIC DNA]</scope>
</reference>
<evidence type="ECO:0000313" key="4">
    <source>
        <dbReference type="WBParaSite" id="NBR_0001816001-mRNA-1"/>
    </source>
</evidence>
<dbReference type="EMBL" id="UYSL01023214">
    <property type="protein sequence ID" value="VDL81882.1"/>
    <property type="molecule type" value="Genomic_DNA"/>
</dbReference>
<dbReference type="AlphaFoldDB" id="A0A0N4YLZ5"/>